<dbReference type="GO" id="GO:0045047">
    <property type="term" value="P:protein targeting to ER"/>
    <property type="evidence" value="ECO:0007669"/>
    <property type="project" value="TreeGrafter"/>
</dbReference>
<dbReference type="PANTHER" id="PTHR12804:SF0">
    <property type="entry name" value="SIGNAL PEPTIDASE COMPLEX SUBUNIT 3"/>
    <property type="match status" value="1"/>
</dbReference>
<dbReference type="HOGENOM" id="CLU_068714_0_0_1"/>
<accession>E5AED5</accession>
<feature type="region of interest" description="Disordered" evidence="11">
    <location>
        <begin position="212"/>
        <end position="242"/>
    </location>
</feature>
<dbReference type="PANTHER" id="PTHR12804">
    <property type="entry name" value="MICROSOMAL SIGNAL PEPTIDASE 23 KD SUBUNIT SPC22/23"/>
    <property type="match status" value="1"/>
</dbReference>
<feature type="transmembrane region" description="Helical" evidence="12">
    <location>
        <begin position="100"/>
        <end position="122"/>
    </location>
</feature>
<dbReference type="EMBL" id="FP929139">
    <property type="protein sequence ID" value="CBY01574.1"/>
    <property type="molecule type" value="Genomic_DNA"/>
</dbReference>
<name>E5AED5_LEPMJ</name>
<evidence type="ECO:0000256" key="12">
    <source>
        <dbReference type="SAM" id="Phobius"/>
    </source>
</evidence>
<dbReference type="OrthoDB" id="10261524at2759"/>
<comment type="similarity">
    <text evidence="2">Belongs to the SPCS3 family.</text>
</comment>
<dbReference type="eggNOG" id="KOG3372">
    <property type="taxonomic scope" value="Eukaryota"/>
</dbReference>
<gene>
    <name evidence="13" type="ORF">LEMA_P003610.1</name>
</gene>
<evidence type="ECO:0000256" key="10">
    <source>
        <dbReference type="ARBA" id="ARBA00045670"/>
    </source>
</evidence>
<organism evidence="13 14">
    <name type="scientific">Leptosphaeria maculans (strain JN3 / isolate v23.1.3 / race Av1-4-5-6-7-8)</name>
    <name type="common">Blackleg fungus</name>
    <name type="synonym">Phoma lingam</name>
    <dbReference type="NCBI Taxonomy" id="985895"/>
    <lineage>
        <taxon>Eukaryota</taxon>
        <taxon>Fungi</taxon>
        <taxon>Dikarya</taxon>
        <taxon>Ascomycota</taxon>
        <taxon>Pezizomycotina</taxon>
        <taxon>Dothideomycetes</taxon>
        <taxon>Pleosporomycetidae</taxon>
        <taxon>Pleosporales</taxon>
        <taxon>Pleosporineae</taxon>
        <taxon>Leptosphaeriaceae</taxon>
        <taxon>Plenodomus</taxon>
        <taxon>Plenodomus lingam/Leptosphaeria maculans species complex</taxon>
    </lineage>
</organism>
<evidence type="ECO:0000256" key="6">
    <source>
        <dbReference type="ARBA" id="ARBA00022989"/>
    </source>
</evidence>
<dbReference type="Proteomes" id="UP000002668">
    <property type="component" value="Genome"/>
</dbReference>
<comment type="function">
    <text evidence="10">Essential component of the signal peptidase complex (SPC) which catalyzes the cleavage of N-terminal signal sequences from nascent proteins as they are translocated into the lumen of the endoplasmic reticulum. Essential for the SPC catalytic activity, possibly by stabilizing and positioning the active center of the complex close to the lumenal surface. Essential for viability.</text>
</comment>
<evidence type="ECO:0000256" key="1">
    <source>
        <dbReference type="ARBA" id="ARBA00004648"/>
    </source>
</evidence>
<dbReference type="STRING" id="985895.E5AED5"/>
<evidence type="ECO:0000256" key="9">
    <source>
        <dbReference type="ARBA" id="ARBA00033146"/>
    </source>
</evidence>
<protein>
    <recommendedName>
        <fullName evidence="8">Signal peptidase complex subunit 3</fullName>
    </recommendedName>
    <alternativeName>
        <fullName evidence="9">Microsomal signal peptidase subunit 3</fullName>
    </alternativeName>
</protein>
<evidence type="ECO:0000256" key="4">
    <source>
        <dbReference type="ARBA" id="ARBA00022824"/>
    </source>
</evidence>
<dbReference type="GeneID" id="13285890"/>
<keyword evidence="3 12" id="KW-0812">Transmembrane</keyword>
<evidence type="ECO:0000313" key="14">
    <source>
        <dbReference type="Proteomes" id="UP000002668"/>
    </source>
</evidence>
<keyword evidence="14" id="KW-1185">Reference proteome</keyword>
<evidence type="ECO:0000313" key="13">
    <source>
        <dbReference type="EMBL" id="CBY01574.1"/>
    </source>
</evidence>
<dbReference type="Pfam" id="PF04573">
    <property type="entry name" value="SPC22"/>
    <property type="match status" value="2"/>
</dbReference>
<dbReference type="InterPro" id="IPR007653">
    <property type="entry name" value="SPC3"/>
</dbReference>
<evidence type="ECO:0000256" key="3">
    <source>
        <dbReference type="ARBA" id="ARBA00022692"/>
    </source>
</evidence>
<keyword evidence="5" id="KW-0735">Signal-anchor</keyword>
<keyword evidence="6 12" id="KW-1133">Transmembrane helix</keyword>
<feature type="compositionally biased region" description="Basic and acidic residues" evidence="11">
    <location>
        <begin position="1"/>
        <end position="26"/>
    </location>
</feature>
<dbReference type="InParanoid" id="E5AED5"/>
<evidence type="ECO:0000256" key="11">
    <source>
        <dbReference type="SAM" id="MobiDB-lite"/>
    </source>
</evidence>
<dbReference type="GO" id="GO:0006465">
    <property type="term" value="P:signal peptide processing"/>
    <property type="evidence" value="ECO:0007669"/>
    <property type="project" value="InterPro"/>
</dbReference>
<comment type="subcellular location">
    <subcellularLocation>
        <location evidence="1">Endoplasmic reticulum membrane</location>
        <topology evidence="1">Single-pass type II membrane protein</topology>
    </subcellularLocation>
</comment>
<evidence type="ECO:0000256" key="7">
    <source>
        <dbReference type="ARBA" id="ARBA00023136"/>
    </source>
</evidence>
<evidence type="ECO:0000256" key="5">
    <source>
        <dbReference type="ARBA" id="ARBA00022968"/>
    </source>
</evidence>
<feature type="region of interest" description="Disordered" evidence="11">
    <location>
        <begin position="1"/>
        <end position="30"/>
    </location>
</feature>
<dbReference type="GO" id="GO:0005787">
    <property type="term" value="C:signal peptidase complex"/>
    <property type="evidence" value="ECO:0007669"/>
    <property type="project" value="InterPro"/>
</dbReference>
<dbReference type="AlphaFoldDB" id="E5AED5"/>
<evidence type="ECO:0000256" key="8">
    <source>
        <dbReference type="ARBA" id="ARBA00029556"/>
    </source>
</evidence>
<sequence>MSFVSSKDRAGRDAKPKDPGLCRRADLGPPRPQLQIRVRSKCSANNTQRFPPHTYSTTTPVLSTSTPRLSLSLFLPRANHHWLSLPNSTMHSALVRLQNVFGFFTTVAFSVAAVIALSTLVIPQTPSAQLQMRNVQVVKGRPHYYSRKKEEYAHVRFDLDADLKSLFNWNTKQVFVYIKAVYPSHRASDPPSEAIIWDAILASPSAPWHTNQYTHPRPKDSPALPKHSKKAMAAAKSHPESPYPVGELHLHNQRPKYQITDISGKLGNRTNVVLELGWNVQPWVGFLTWTNWDKVGVWQGLQGGRSEPFAFPEVGAKTVKKKDLETEKGAEGYRLEVGGEVPRRKSV</sequence>
<keyword evidence="7 12" id="KW-0472">Membrane</keyword>
<keyword evidence="4" id="KW-0256">Endoplasmic reticulum</keyword>
<evidence type="ECO:0000256" key="2">
    <source>
        <dbReference type="ARBA" id="ARBA00009289"/>
    </source>
</evidence>
<dbReference type="OMA" id="SAPWHTN"/>
<dbReference type="VEuPathDB" id="FungiDB:LEMA_P003610.1"/>
<reference evidence="14" key="1">
    <citation type="journal article" date="2011" name="Nat. Commun.">
        <title>Effector diversification within compartments of the Leptosphaeria maculans genome affected by Repeat-Induced Point mutations.</title>
        <authorList>
            <person name="Rouxel T."/>
            <person name="Grandaubert J."/>
            <person name="Hane J.K."/>
            <person name="Hoede C."/>
            <person name="van de Wouw A.P."/>
            <person name="Couloux A."/>
            <person name="Dominguez V."/>
            <person name="Anthouard V."/>
            <person name="Bally P."/>
            <person name="Bourras S."/>
            <person name="Cozijnsen A.J."/>
            <person name="Ciuffetti L.M."/>
            <person name="Degrave A."/>
            <person name="Dilmaghani A."/>
            <person name="Duret L."/>
            <person name="Fudal I."/>
            <person name="Goodwin S.B."/>
            <person name="Gout L."/>
            <person name="Glaser N."/>
            <person name="Linglin J."/>
            <person name="Kema G.H.J."/>
            <person name="Lapalu N."/>
            <person name="Lawrence C.B."/>
            <person name="May K."/>
            <person name="Meyer M."/>
            <person name="Ollivier B."/>
            <person name="Poulain J."/>
            <person name="Schoch C.L."/>
            <person name="Simon A."/>
            <person name="Spatafora J.W."/>
            <person name="Stachowiak A."/>
            <person name="Turgeon B.G."/>
            <person name="Tyler B.M."/>
            <person name="Vincent D."/>
            <person name="Weissenbach J."/>
            <person name="Amselem J."/>
            <person name="Quesneville H."/>
            <person name="Oliver R.P."/>
            <person name="Wincker P."/>
            <person name="Balesdent M.-H."/>
            <person name="Howlett B.J."/>
        </authorList>
    </citation>
    <scope>NUCLEOTIDE SEQUENCE [LARGE SCALE GENOMIC DNA]</scope>
    <source>
        <strain evidence="14">JN3 / isolate v23.1.3 / race Av1-4-5-6-7-8</strain>
    </source>
</reference>
<proteinExistence type="inferred from homology"/>